<dbReference type="CDD" id="cd00092">
    <property type="entry name" value="HTH_CRP"/>
    <property type="match status" value="1"/>
</dbReference>
<reference evidence="6 7" key="1">
    <citation type="submission" date="2014-01" db="EMBL/GenBank/DDBJ databases">
        <title>Full genme sequencing of cellulolytic bacterium Gynuella sunshinyii YC6258T gen. nov., sp. nov.</title>
        <authorList>
            <person name="Khan H."/>
            <person name="Chung E.J."/>
            <person name="Chung Y.R."/>
        </authorList>
    </citation>
    <scope>NUCLEOTIDE SEQUENCE [LARGE SCALE GENOMIC DNA]</scope>
    <source>
        <strain evidence="6 7">YC6258</strain>
    </source>
</reference>
<evidence type="ECO:0000313" key="6">
    <source>
        <dbReference type="EMBL" id="AJQ94594.1"/>
    </source>
</evidence>
<dbReference type="PATRIC" id="fig|1445510.3.peg.2512"/>
<evidence type="ECO:0000259" key="5">
    <source>
        <dbReference type="PROSITE" id="PS51063"/>
    </source>
</evidence>
<dbReference type="PROSITE" id="PS00042">
    <property type="entry name" value="HTH_CRP_1"/>
    <property type="match status" value="1"/>
</dbReference>
<dbReference type="AlphaFoldDB" id="A0A0C5VVV4"/>
<dbReference type="InterPro" id="IPR000595">
    <property type="entry name" value="cNMP-bd_dom"/>
</dbReference>
<dbReference type="FunFam" id="2.60.120.10:FF:000004">
    <property type="entry name" value="Fumarate/nitrate reduction transcriptional regulator Fnr"/>
    <property type="match status" value="1"/>
</dbReference>
<keyword evidence="2" id="KW-0238">DNA-binding</keyword>
<evidence type="ECO:0000256" key="2">
    <source>
        <dbReference type="ARBA" id="ARBA00023125"/>
    </source>
</evidence>
<dbReference type="InterPro" id="IPR014710">
    <property type="entry name" value="RmlC-like_jellyroll"/>
</dbReference>
<sequence length="250" mass="28160">MVSTAHCDTCSLHPLCLPIGLQDNDLDKLEKIIRRGRPIQKGDHLFRQGEPFTSVYAVRTGTLKTYTLTNDGEEQITGFHLASELVGLSNFDTQLYTCSAKALETTNVCEIPFESLDDLSAELPALRRQLLRTMGKEIRDDQQMMLLLSKKSAEERIASFLLNLASRFKRRGFSDKTFRLSMSRADMANYLGLAVETVSRVFTRFQKQDLIEITGNAKEISLLDQKALWDLAALSETERCELDIIVSSMG</sequence>
<dbReference type="Pfam" id="PF00027">
    <property type="entry name" value="cNMP_binding"/>
    <property type="match status" value="1"/>
</dbReference>
<protein>
    <submittedName>
        <fullName evidence="6">cAMP-binding protein-catabolite gene activator and regulatory subunit of cAMP-dependent protein kinase</fullName>
    </submittedName>
</protein>
<dbReference type="PANTHER" id="PTHR24567">
    <property type="entry name" value="CRP FAMILY TRANSCRIPTIONAL REGULATORY PROTEIN"/>
    <property type="match status" value="1"/>
</dbReference>
<gene>
    <name evidence="6" type="ORF">YC6258_02556</name>
</gene>
<dbReference type="OrthoDB" id="7643467at2"/>
<dbReference type="SMART" id="SM00100">
    <property type="entry name" value="cNMP"/>
    <property type="match status" value="1"/>
</dbReference>
<feature type="domain" description="HTH crp-type" evidence="5">
    <location>
        <begin position="151"/>
        <end position="226"/>
    </location>
</feature>
<dbReference type="InterPro" id="IPR036388">
    <property type="entry name" value="WH-like_DNA-bd_sf"/>
</dbReference>
<keyword evidence="6" id="KW-0418">Kinase</keyword>
<dbReference type="PANTHER" id="PTHR24567:SF75">
    <property type="entry name" value="FUMARATE AND NITRATE REDUCTION REGULATORY PROTEIN"/>
    <property type="match status" value="1"/>
</dbReference>
<name>A0A0C5VVV4_9GAMM</name>
<dbReference type="GO" id="GO:0005829">
    <property type="term" value="C:cytosol"/>
    <property type="evidence" value="ECO:0007669"/>
    <property type="project" value="TreeGrafter"/>
</dbReference>
<dbReference type="NCBIfam" id="NF008365">
    <property type="entry name" value="PRK11161.1"/>
    <property type="match status" value="1"/>
</dbReference>
<dbReference type="Proteomes" id="UP000032266">
    <property type="component" value="Chromosome"/>
</dbReference>
<dbReference type="InterPro" id="IPR050397">
    <property type="entry name" value="Env_Response_Regulators"/>
</dbReference>
<evidence type="ECO:0000313" key="7">
    <source>
        <dbReference type="Proteomes" id="UP000032266"/>
    </source>
</evidence>
<dbReference type="KEGG" id="gsn:YC6258_02556"/>
<evidence type="ECO:0000256" key="1">
    <source>
        <dbReference type="ARBA" id="ARBA00023015"/>
    </source>
</evidence>
<dbReference type="SUPFAM" id="SSF51206">
    <property type="entry name" value="cAMP-binding domain-like"/>
    <property type="match status" value="1"/>
</dbReference>
<dbReference type="GO" id="GO:0016301">
    <property type="term" value="F:kinase activity"/>
    <property type="evidence" value="ECO:0007669"/>
    <property type="project" value="UniProtKB-KW"/>
</dbReference>
<dbReference type="SUPFAM" id="SSF46785">
    <property type="entry name" value="Winged helix' DNA-binding domain"/>
    <property type="match status" value="1"/>
</dbReference>
<dbReference type="Gene3D" id="2.60.120.10">
    <property type="entry name" value="Jelly Rolls"/>
    <property type="match status" value="1"/>
</dbReference>
<dbReference type="PRINTS" id="PR00034">
    <property type="entry name" value="HTHCRP"/>
</dbReference>
<dbReference type="STRING" id="1445510.YC6258_02556"/>
<organism evidence="6 7">
    <name type="scientific">Gynuella sunshinyii YC6258</name>
    <dbReference type="NCBI Taxonomy" id="1445510"/>
    <lineage>
        <taxon>Bacteria</taxon>
        <taxon>Pseudomonadati</taxon>
        <taxon>Pseudomonadota</taxon>
        <taxon>Gammaproteobacteria</taxon>
        <taxon>Oceanospirillales</taxon>
        <taxon>Saccharospirillaceae</taxon>
        <taxon>Gynuella</taxon>
    </lineage>
</organism>
<dbReference type="EMBL" id="CP007142">
    <property type="protein sequence ID" value="AJQ94594.1"/>
    <property type="molecule type" value="Genomic_DNA"/>
</dbReference>
<dbReference type="Gene3D" id="1.10.10.10">
    <property type="entry name" value="Winged helix-like DNA-binding domain superfamily/Winged helix DNA-binding domain"/>
    <property type="match status" value="1"/>
</dbReference>
<keyword evidence="6" id="KW-0808">Transferase</keyword>
<evidence type="ECO:0000256" key="3">
    <source>
        <dbReference type="ARBA" id="ARBA00023163"/>
    </source>
</evidence>
<accession>A0A0C5VVV4</accession>
<keyword evidence="7" id="KW-1185">Reference proteome</keyword>
<dbReference type="HOGENOM" id="CLU_075053_0_2_6"/>
<proteinExistence type="predicted"/>
<keyword evidence="3" id="KW-0804">Transcription</keyword>
<dbReference type="GO" id="GO:0003700">
    <property type="term" value="F:DNA-binding transcription factor activity"/>
    <property type="evidence" value="ECO:0007669"/>
    <property type="project" value="InterPro"/>
</dbReference>
<keyword evidence="1" id="KW-0805">Transcription regulation</keyword>
<dbReference type="InterPro" id="IPR018335">
    <property type="entry name" value="Tscrpt_reg_HTH_Crp-type_CS"/>
</dbReference>
<dbReference type="InterPro" id="IPR018490">
    <property type="entry name" value="cNMP-bd_dom_sf"/>
</dbReference>
<dbReference type="RefSeq" id="WP_044617100.1">
    <property type="nucleotide sequence ID" value="NZ_CP007142.1"/>
</dbReference>
<dbReference type="PROSITE" id="PS51063">
    <property type="entry name" value="HTH_CRP_2"/>
    <property type="match status" value="1"/>
</dbReference>
<dbReference type="CDD" id="cd00038">
    <property type="entry name" value="CAP_ED"/>
    <property type="match status" value="1"/>
</dbReference>
<dbReference type="InterPro" id="IPR012318">
    <property type="entry name" value="HTH_CRP"/>
</dbReference>
<dbReference type="FunFam" id="1.10.10.10:FF:000028">
    <property type="entry name" value="Fumarate/nitrate reduction transcriptional regulator Fnr"/>
    <property type="match status" value="1"/>
</dbReference>
<feature type="domain" description="Cyclic nucleotide-binding" evidence="4">
    <location>
        <begin position="17"/>
        <end position="137"/>
    </location>
</feature>
<dbReference type="SMART" id="SM00419">
    <property type="entry name" value="HTH_CRP"/>
    <property type="match status" value="1"/>
</dbReference>
<evidence type="ECO:0000259" key="4">
    <source>
        <dbReference type="PROSITE" id="PS50042"/>
    </source>
</evidence>
<dbReference type="InterPro" id="IPR036390">
    <property type="entry name" value="WH_DNA-bd_sf"/>
</dbReference>
<dbReference type="GO" id="GO:0003677">
    <property type="term" value="F:DNA binding"/>
    <property type="evidence" value="ECO:0007669"/>
    <property type="project" value="UniProtKB-KW"/>
</dbReference>
<dbReference type="Pfam" id="PF13545">
    <property type="entry name" value="HTH_Crp_2"/>
    <property type="match status" value="1"/>
</dbReference>
<dbReference type="PROSITE" id="PS50042">
    <property type="entry name" value="CNMP_BINDING_3"/>
    <property type="match status" value="1"/>
</dbReference>